<reference evidence="1" key="1">
    <citation type="journal article" date="2014" name="Front. Microbiol.">
        <title>High frequency of phylogenetically diverse reductive dehalogenase-homologous genes in deep subseafloor sedimentary metagenomes.</title>
        <authorList>
            <person name="Kawai M."/>
            <person name="Futagami T."/>
            <person name="Toyoda A."/>
            <person name="Takaki Y."/>
            <person name="Nishi S."/>
            <person name="Hori S."/>
            <person name="Arai W."/>
            <person name="Tsubouchi T."/>
            <person name="Morono Y."/>
            <person name="Uchiyama I."/>
            <person name="Ito T."/>
            <person name="Fujiyama A."/>
            <person name="Inagaki F."/>
            <person name="Takami H."/>
        </authorList>
    </citation>
    <scope>NUCLEOTIDE SEQUENCE</scope>
    <source>
        <strain evidence="1">Expedition CK06-06</strain>
    </source>
</reference>
<organism evidence="1">
    <name type="scientific">marine sediment metagenome</name>
    <dbReference type="NCBI Taxonomy" id="412755"/>
    <lineage>
        <taxon>unclassified sequences</taxon>
        <taxon>metagenomes</taxon>
        <taxon>ecological metagenomes</taxon>
    </lineage>
</organism>
<comment type="caution">
    <text evidence="1">The sequence shown here is derived from an EMBL/GenBank/DDBJ whole genome shotgun (WGS) entry which is preliminary data.</text>
</comment>
<accession>X1GVE4</accession>
<proteinExistence type="predicted"/>
<sequence>PKLSRELRLLKDDGYYQQTFDKILRPLTVN</sequence>
<name>X1GVE4_9ZZZZ</name>
<gene>
    <name evidence="1" type="ORF">S03H2_14737</name>
</gene>
<feature type="non-terminal residue" evidence="1">
    <location>
        <position position="1"/>
    </location>
</feature>
<evidence type="ECO:0000313" key="1">
    <source>
        <dbReference type="EMBL" id="GAH45574.1"/>
    </source>
</evidence>
<dbReference type="EMBL" id="BARU01007482">
    <property type="protein sequence ID" value="GAH45574.1"/>
    <property type="molecule type" value="Genomic_DNA"/>
</dbReference>
<dbReference type="AlphaFoldDB" id="X1GVE4"/>
<protein>
    <submittedName>
        <fullName evidence="1">Uncharacterized protein</fullName>
    </submittedName>
</protein>